<evidence type="ECO:0000256" key="2">
    <source>
        <dbReference type="SAM" id="MobiDB-lite"/>
    </source>
</evidence>
<keyword evidence="1" id="KW-0175">Coiled coil</keyword>
<gene>
    <name evidence="3" type="ORF">ODALV1_LOCUS25583</name>
</gene>
<sequence length="226" mass="25970">MNKKRRVSAEVNGQPATRGRPSSTKTPKPQDDNVKGIITRSKTYMVALKVQHAEEMKDLRRKGMDKSIKLELKVIEASQKVSDLEQLHKTNLNHAATGLNACLSNNQLEVIQLKKALCNKISHLEHRLKKYREKISKYEASEPAFQSTITYFRQRMSVVVLYFTDFPAVQARMQTRKQTLELVGRSLMLCAVDIRKKMEEELAQLITKLETIFTSFQPVQVYDLCD</sequence>
<feature type="coiled-coil region" evidence="1">
    <location>
        <begin position="114"/>
        <end position="141"/>
    </location>
</feature>
<evidence type="ECO:0000256" key="1">
    <source>
        <dbReference type="SAM" id="Coils"/>
    </source>
</evidence>
<evidence type="ECO:0000313" key="3">
    <source>
        <dbReference type="EMBL" id="CAL8134568.1"/>
    </source>
</evidence>
<reference evidence="3 4" key="1">
    <citation type="submission" date="2024-08" db="EMBL/GenBank/DDBJ databases">
        <authorList>
            <person name="Cucini C."/>
            <person name="Frati F."/>
        </authorList>
    </citation>
    <scope>NUCLEOTIDE SEQUENCE [LARGE SCALE GENOMIC DNA]</scope>
</reference>
<accession>A0ABP1RSJ4</accession>
<protein>
    <submittedName>
        <fullName evidence="3">Uncharacterized protein</fullName>
    </submittedName>
</protein>
<comment type="caution">
    <text evidence="3">The sequence shown here is derived from an EMBL/GenBank/DDBJ whole genome shotgun (WGS) entry which is preliminary data.</text>
</comment>
<feature type="region of interest" description="Disordered" evidence="2">
    <location>
        <begin position="1"/>
        <end position="34"/>
    </location>
</feature>
<keyword evidence="4" id="KW-1185">Reference proteome</keyword>
<dbReference type="Proteomes" id="UP001642540">
    <property type="component" value="Unassembled WGS sequence"/>
</dbReference>
<evidence type="ECO:0000313" key="4">
    <source>
        <dbReference type="Proteomes" id="UP001642540"/>
    </source>
</evidence>
<proteinExistence type="predicted"/>
<name>A0ABP1RSJ4_9HEXA</name>
<organism evidence="3 4">
    <name type="scientific">Orchesella dallaii</name>
    <dbReference type="NCBI Taxonomy" id="48710"/>
    <lineage>
        <taxon>Eukaryota</taxon>
        <taxon>Metazoa</taxon>
        <taxon>Ecdysozoa</taxon>
        <taxon>Arthropoda</taxon>
        <taxon>Hexapoda</taxon>
        <taxon>Collembola</taxon>
        <taxon>Entomobryomorpha</taxon>
        <taxon>Entomobryoidea</taxon>
        <taxon>Orchesellidae</taxon>
        <taxon>Orchesellinae</taxon>
        <taxon>Orchesella</taxon>
    </lineage>
</organism>
<dbReference type="EMBL" id="CAXLJM020000105">
    <property type="protein sequence ID" value="CAL8134568.1"/>
    <property type="molecule type" value="Genomic_DNA"/>
</dbReference>